<organism evidence="1">
    <name type="scientific">viral metagenome</name>
    <dbReference type="NCBI Taxonomy" id="1070528"/>
    <lineage>
        <taxon>unclassified sequences</taxon>
        <taxon>metagenomes</taxon>
        <taxon>organismal metagenomes</taxon>
    </lineage>
</organism>
<dbReference type="EMBL" id="MT142683">
    <property type="protein sequence ID" value="QJA87134.1"/>
    <property type="molecule type" value="Genomic_DNA"/>
</dbReference>
<reference evidence="1" key="1">
    <citation type="submission" date="2020-03" db="EMBL/GenBank/DDBJ databases">
        <title>The deep terrestrial virosphere.</title>
        <authorList>
            <person name="Holmfeldt K."/>
            <person name="Nilsson E."/>
            <person name="Simone D."/>
            <person name="Lopez-Fernandez M."/>
            <person name="Wu X."/>
            <person name="de Brujin I."/>
            <person name="Lundin D."/>
            <person name="Andersson A."/>
            <person name="Bertilsson S."/>
            <person name="Dopson M."/>
        </authorList>
    </citation>
    <scope>NUCLEOTIDE SEQUENCE</scope>
    <source>
        <strain evidence="1">MM415A00945</strain>
        <strain evidence="2">MM415B03051</strain>
    </source>
</reference>
<evidence type="ECO:0000313" key="1">
    <source>
        <dbReference type="EMBL" id="QJA79077.1"/>
    </source>
</evidence>
<gene>
    <name evidence="1" type="ORF">MM415A00945_0002</name>
    <name evidence="2" type="ORF">MM415B03051_0012</name>
</gene>
<protein>
    <submittedName>
        <fullName evidence="1">Uncharacterized protein</fullName>
    </submittedName>
</protein>
<dbReference type="AlphaFoldDB" id="A0A6M3KB07"/>
<name>A0A6M3KB07_9ZZZZ</name>
<proteinExistence type="predicted"/>
<sequence length="101" mass="10816">MSIGDFFGREGISVALSTTSSDTGSDGLDVYGNYNISLFGTWAGTVHLQRSFDSEVSWVDIDSFVANVELVGLQPENGVVTRLFVKAGNYTSGTIEGRLSQ</sequence>
<dbReference type="EMBL" id="MT142366">
    <property type="protein sequence ID" value="QJA79077.1"/>
    <property type="molecule type" value="Genomic_DNA"/>
</dbReference>
<accession>A0A6M3KB07</accession>
<evidence type="ECO:0000313" key="2">
    <source>
        <dbReference type="EMBL" id="QJA87134.1"/>
    </source>
</evidence>